<keyword evidence="3" id="KW-0255">Endonuclease</keyword>
<dbReference type="Pfam" id="PF25597">
    <property type="entry name" value="SH3_retrovirus"/>
    <property type="match status" value="1"/>
</dbReference>
<dbReference type="PROSITE" id="PS50994">
    <property type="entry name" value="INTEGRASE"/>
    <property type="match status" value="1"/>
</dbReference>
<evidence type="ECO:0000256" key="1">
    <source>
        <dbReference type="ARBA" id="ARBA00022722"/>
    </source>
</evidence>
<keyword evidence="6" id="KW-0229">DNA integration</keyword>
<keyword evidence="1" id="KW-0540">Nuclease</keyword>
<dbReference type="GO" id="GO:0003676">
    <property type="term" value="F:nucleic acid binding"/>
    <property type="evidence" value="ECO:0007669"/>
    <property type="project" value="InterPro"/>
</dbReference>
<dbReference type="GO" id="GO:0006310">
    <property type="term" value="P:DNA recombination"/>
    <property type="evidence" value="ECO:0007669"/>
    <property type="project" value="UniProtKB-KW"/>
</dbReference>
<reference evidence="13" key="1">
    <citation type="journal article" date="2014" name="PLoS ONE">
        <title>Transcriptome-Based Identification of ABC Transporters in the Western Tarnished Plant Bug Lygus hesperus.</title>
        <authorList>
            <person name="Hull J.J."/>
            <person name="Chaney K."/>
            <person name="Geib S.M."/>
            <person name="Fabrick J.A."/>
            <person name="Brent C.S."/>
            <person name="Walsh D."/>
            <person name="Lavine L.C."/>
        </authorList>
    </citation>
    <scope>NUCLEOTIDE SEQUENCE</scope>
</reference>
<dbReference type="InterPro" id="IPR013103">
    <property type="entry name" value="RVT_2"/>
</dbReference>
<name>A0A0A9WV03_LYGHE</name>
<dbReference type="GO" id="GO:0046872">
    <property type="term" value="F:metal ion binding"/>
    <property type="evidence" value="ECO:0007669"/>
    <property type="project" value="UniProtKB-KW"/>
</dbReference>
<keyword evidence="8" id="KW-0239">DNA-directed DNA polymerase</keyword>
<accession>A0A0A9WV03</accession>
<feature type="non-terminal residue" evidence="13">
    <location>
        <position position="1"/>
    </location>
</feature>
<evidence type="ECO:0000259" key="12">
    <source>
        <dbReference type="PROSITE" id="PS50994"/>
    </source>
</evidence>
<dbReference type="PANTHER" id="PTHR42648:SF11">
    <property type="entry name" value="TRANSPOSON TY4-P GAG-POL POLYPROTEIN"/>
    <property type="match status" value="1"/>
</dbReference>
<dbReference type="InterPro" id="IPR012337">
    <property type="entry name" value="RNaseH-like_sf"/>
</dbReference>
<keyword evidence="10" id="KW-0511">Multifunctional enzyme</keyword>
<dbReference type="GO" id="GO:0015074">
    <property type="term" value="P:DNA integration"/>
    <property type="evidence" value="ECO:0007669"/>
    <property type="project" value="UniProtKB-KW"/>
</dbReference>
<keyword evidence="8" id="KW-0808">Transferase</keyword>
<reference evidence="13" key="2">
    <citation type="submission" date="2014-07" db="EMBL/GenBank/DDBJ databases">
        <authorList>
            <person name="Hull J."/>
        </authorList>
    </citation>
    <scope>NUCLEOTIDE SEQUENCE</scope>
</reference>
<organism evidence="13">
    <name type="scientific">Lygus hesperus</name>
    <name type="common">Western plant bug</name>
    <dbReference type="NCBI Taxonomy" id="30085"/>
    <lineage>
        <taxon>Eukaryota</taxon>
        <taxon>Metazoa</taxon>
        <taxon>Ecdysozoa</taxon>
        <taxon>Arthropoda</taxon>
        <taxon>Hexapoda</taxon>
        <taxon>Insecta</taxon>
        <taxon>Pterygota</taxon>
        <taxon>Neoptera</taxon>
        <taxon>Paraneoptera</taxon>
        <taxon>Hemiptera</taxon>
        <taxon>Heteroptera</taxon>
        <taxon>Panheteroptera</taxon>
        <taxon>Cimicomorpha</taxon>
        <taxon>Miridae</taxon>
        <taxon>Mirini</taxon>
        <taxon>Lygus</taxon>
    </lineage>
</organism>
<evidence type="ECO:0000256" key="10">
    <source>
        <dbReference type="ARBA" id="ARBA00023268"/>
    </source>
</evidence>
<keyword evidence="2" id="KW-0479">Metal-binding</keyword>
<feature type="compositionally biased region" description="Acidic residues" evidence="11">
    <location>
        <begin position="189"/>
        <end position="200"/>
    </location>
</feature>
<dbReference type="PANTHER" id="PTHR42648">
    <property type="entry name" value="TRANSPOSASE, PUTATIVE-RELATED"/>
    <property type="match status" value="1"/>
</dbReference>
<keyword evidence="9" id="KW-0233">DNA recombination</keyword>
<keyword evidence="5" id="KW-0460">Magnesium</keyword>
<evidence type="ECO:0000256" key="5">
    <source>
        <dbReference type="ARBA" id="ARBA00022842"/>
    </source>
</evidence>
<feature type="domain" description="Integrase catalytic" evidence="12">
    <location>
        <begin position="1"/>
        <end position="61"/>
    </location>
</feature>
<evidence type="ECO:0000256" key="8">
    <source>
        <dbReference type="ARBA" id="ARBA00022932"/>
    </source>
</evidence>
<sequence>GVAERYNRTITEKLKAMMIDANLDDKRYWAEAANTAIYLTNLSPSSRLHGMTPEEKWSGQKPDLSHLRVFGCPAYAHVPAQKRKKLDDKSKLYTFVGYCESTKGYRLIDPKTHKLVVACSVEFLEGAPVTSVRRIPKIDSGQLKTFELHESDNSEHSDMEEDSESETEESSSDTDEDSTNYSDNPSDATYEDAESQETLDDVTSVGSTLETESTLEATDGALPGPNPEAERRYPARNRKEKQFPDFVSYLCMDGEPDSYQAAISDPNSKNWKNAMKSEIDCLLKNKTYILVNKPKNCNVVKNKWVYKIKKGANGEILKYKARLVAKGCSQKFGIDYTDTFSPVVSYSSLRFLFALACELDLKIQHFDVECAFLSGDLKENIYHVSARRFHEKRRRR</sequence>
<dbReference type="GO" id="GO:0004519">
    <property type="term" value="F:endonuclease activity"/>
    <property type="evidence" value="ECO:0007669"/>
    <property type="project" value="UniProtKB-KW"/>
</dbReference>
<evidence type="ECO:0000256" key="11">
    <source>
        <dbReference type="SAM" id="MobiDB-lite"/>
    </source>
</evidence>
<dbReference type="InterPro" id="IPR001584">
    <property type="entry name" value="Integrase_cat-core"/>
</dbReference>
<dbReference type="SUPFAM" id="SSF53098">
    <property type="entry name" value="Ribonuclease H-like"/>
    <property type="match status" value="1"/>
</dbReference>
<protein>
    <submittedName>
        <fullName evidence="13">Retrovirus-related Pol polyprotein from transposon TNT 1-94</fullName>
    </submittedName>
</protein>
<dbReference type="InterPro" id="IPR039537">
    <property type="entry name" value="Retrotran_Ty1/copia-like"/>
</dbReference>
<keyword evidence="4" id="KW-0378">Hydrolase</keyword>
<dbReference type="GO" id="GO:0003887">
    <property type="term" value="F:DNA-directed DNA polymerase activity"/>
    <property type="evidence" value="ECO:0007669"/>
    <property type="project" value="UniProtKB-KW"/>
</dbReference>
<dbReference type="GO" id="GO:0003964">
    <property type="term" value="F:RNA-directed DNA polymerase activity"/>
    <property type="evidence" value="ECO:0007669"/>
    <property type="project" value="UniProtKB-KW"/>
</dbReference>
<evidence type="ECO:0000256" key="4">
    <source>
        <dbReference type="ARBA" id="ARBA00022801"/>
    </source>
</evidence>
<feature type="compositionally biased region" description="Acidic residues" evidence="11">
    <location>
        <begin position="158"/>
        <end position="178"/>
    </location>
</feature>
<dbReference type="Pfam" id="PF07727">
    <property type="entry name" value="RVT_2"/>
    <property type="match status" value="1"/>
</dbReference>
<dbReference type="InterPro" id="IPR057670">
    <property type="entry name" value="SH3_retrovirus"/>
</dbReference>
<gene>
    <name evidence="13" type="primary">POLX_93</name>
    <name evidence="13" type="ORF">CM83_24419</name>
</gene>
<feature type="compositionally biased region" description="Basic and acidic residues" evidence="11">
    <location>
        <begin position="146"/>
        <end position="157"/>
    </location>
</feature>
<feature type="region of interest" description="Disordered" evidence="11">
    <location>
        <begin position="143"/>
        <end position="238"/>
    </location>
</feature>
<evidence type="ECO:0000256" key="2">
    <source>
        <dbReference type="ARBA" id="ARBA00022723"/>
    </source>
</evidence>
<evidence type="ECO:0000313" key="13">
    <source>
        <dbReference type="EMBL" id="JAG10343.1"/>
    </source>
</evidence>
<dbReference type="Gene3D" id="3.30.420.10">
    <property type="entry name" value="Ribonuclease H-like superfamily/Ribonuclease H"/>
    <property type="match status" value="1"/>
</dbReference>
<keyword evidence="7" id="KW-0695">RNA-directed DNA polymerase</keyword>
<dbReference type="InterPro" id="IPR036397">
    <property type="entry name" value="RNaseH_sf"/>
</dbReference>
<proteinExistence type="predicted"/>
<dbReference type="AlphaFoldDB" id="A0A0A9WV03"/>
<dbReference type="GO" id="GO:0016787">
    <property type="term" value="F:hydrolase activity"/>
    <property type="evidence" value="ECO:0007669"/>
    <property type="project" value="UniProtKB-KW"/>
</dbReference>
<evidence type="ECO:0000256" key="7">
    <source>
        <dbReference type="ARBA" id="ARBA00022918"/>
    </source>
</evidence>
<keyword evidence="8" id="KW-0548">Nucleotidyltransferase</keyword>
<dbReference type="EMBL" id="GBHO01033261">
    <property type="protein sequence ID" value="JAG10343.1"/>
    <property type="molecule type" value="Transcribed_RNA"/>
</dbReference>
<feature type="compositionally biased region" description="Low complexity" evidence="11">
    <location>
        <begin position="207"/>
        <end position="216"/>
    </location>
</feature>
<evidence type="ECO:0000256" key="3">
    <source>
        <dbReference type="ARBA" id="ARBA00022759"/>
    </source>
</evidence>
<evidence type="ECO:0000256" key="6">
    <source>
        <dbReference type="ARBA" id="ARBA00022908"/>
    </source>
</evidence>
<evidence type="ECO:0000256" key="9">
    <source>
        <dbReference type="ARBA" id="ARBA00023172"/>
    </source>
</evidence>